<feature type="chain" id="PRO_5013363986" evidence="2">
    <location>
        <begin position="24"/>
        <end position="955"/>
    </location>
</feature>
<dbReference type="NCBIfam" id="TIGR02601">
    <property type="entry name" value="autotrns_rpt"/>
    <property type="match status" value="4"/>
</dbReference>
<dbReference type="Proteomes" id="UP000190774">
    <property type="component" value="Unassembled WGS sequence"/>
</dbReference>
<dbReference type="InterPro" id="IPR013424">
    <property type="entry name" value="Ice-binding_C"/>
</dbReference>
<accession>A0A1T4YFQ6</accession>
<keyword evidence="4" id="KW-1185">Reference proteome</keyword>
<dbReference type="EMBL" id="FUYE01000010">
    <property type="protein sequence ID" value="SKB00647.1"/>
    <property type="molecule type" value="Genomic_DNA"/>
</dbReference>
<dbReference type="STRING" id="48467.SAMN02745166_03192"/>
<dbReference type="AlphaFoldDB" id="A0A1T4YFQ6"/>
<dbReference type="InterPro" id="IPR011050">
    <property type="entry name" value="Pectin_lyase_fold/virulence"/>
</dbReference>
<evidence type="ECO:0000313" key="3">
    <source>
        <dbReference type="EMBL" id="SKB00647.1"/>
    </source>
</evidence>
<dbReference type="Pfam" id="PF12951">
    <property type="entry name" value="PATR"/>
    <property type="match status" value="4"/>
</dbReference>
<dbReference type="NCBIfam" id="TIGR02595">
    <property type="entry name" value="PEP_CTERM"/>
    <property type="match status" value="1"/>
</dbReference>
<proteinExistence type="predicted"/>
<evidence type="ECO:0000256" key="1">
    <source>
        <dbReference type="ARBA" id="ARBA00022729"/>
    </source>
</evidence>
<dbReference type="RefSeq" id="WP_078814372.1">
    <property type="nucleotide sequence ID" value="NZ_FUYE01000010.1"/>
</dbReference>
<feature type="signal peptide" evidence="2">
    <location>
        <begin position="1"/>
        <end position="23"/>
    </location>
</feature>
<reference evidence="4" key="1">
    <citation type="submission" date="2017-02" db="EMBL/GenBank/DDBJ databases">
        <authorList>
            <person name="Varghese N."/>
            <person name="Submissions S."/>
        </authorList>
    </citation>
    <scope>NUCLEOTIDE SEQUENCE [LARGE SCALE GENOMIC DNA]</scope>
    <source>
        <strain evidence="4">ATCC 700200</strain>
    </source>
</reference>
<protein>
    <submittedName>
        <fullName evidence="3">PEP-CTERM protein-sorting domain-containing protein</fullName>
    </submittedName>
</protein>
<keyword evidence="1 2" id="KW-0732">Signal</keyword>
<sequence length="955" mass="95131">MIRISLLPYSLLACVIFPMTARAVNKADNTTNLNQGASWSGGTAPGVFDVAQWTSAFSATSAATPLLLGGNVTWGGITITNPGGDVLIGTGNTLTLGFSSPSGHSINMSSATQNLTIQSGLTLLSGSSQSWNIASGRTLTLSDGTFTRGTGATLNIQGTGTITTTNISNVQGIIGPWVTMGTGASIRYATVDGSNHIIAYTAGTAAATANLITDATGTVNYDLAAGGALGAGASFNTVRYIGAAASVTGDFSAKGILNAGTGALSFSGNVVIGGSRDLTLHAATGDITLTGNIANNSGGASTLTKTGANTVYLTGSNSYTGMTVINNGVLDVGNLSNGSLGSGGLLINGNGTLQGYGTFTRSFSSNVTPGTNQVAGQNGGFAARGGELILNFGGNATPSSIALNGSGYIFGNDFRFGSATADNKVVVLNPIVINSAGRRNITVISGVGGDSAELRGVLSNGGVGLSPSGITKSGTGLLILSAANTYTGVTQIAAGTLSIDSIADGGVVSNLGASSNAASNLVFDGGTLRYTGATASTDRSFTINAAKTATIEVTTAATNLTITGSTTATTGGLTKSGAGTLTLTGAMLHTGQNNITGGILDIGPMTNLGSGGLTFTNSAILQGNGTLNRTFSSNATPTAGQLSGQTGGFAARGGDLTLNLGSSIGLNTALYIFGTNFIFGSPTADSKVELTSDINLNSSNSDRVVTVNSGVGGDYAVLSGAISGATSGLRKEGMGLLTLTGANTYARITSVNGGTLLANYTGTVTTASSTGVGPVTVAAAGTLGGFGRVGTGSTLVTVNGRLSPGDTTLTDTRDTLTISGSLTLGSAATTQLEVASLSDHDKVVVTDTVTLDGIVNVDFTGFSSSNFSSNFTLDLFDWANLVSSGFTVGNGASGDLRFLNLDYGANVGTWDFSEFLSTGLNGGSISWNVVAVPEPTRVLFLVSGLGLVFLRRRRC</sequence>
<evidence type="ECO:0000256" key="2">
    <source>
        <dbReference type="SAM" id="SignalP"/>
    </source>
</evidence>
<dbReference type="SUPFAM" id="SSF51126">
    <property type="entry name" value="Pectin lyase-like"/>
    <property type="match status" value="1"/>
</dbReference>
<name>A0A1T4YFQ6_9BACT</name>
<evidence type="ECO:0000313" key="4">
    <source>
        <dbReference type="Proteomes" id="UP000190774"/>
    </source>
</evidence>
<dbReference type="OrthoDB" id="174718at2"/>
<dbReference type="InterPro" id="IPR013425">
    <property type="entry name" value="Autotrns_rpt"/>
</dbReference>
<gene>
    <name evidence="3" type="ORF">SAMN02745166_03192</name>
</gene>
<organism evidence="3 4">
    <name type="scientific">Prosthecobacter debontii</name>
    <dbReference type="NCBI Taxonomy" id="48467"/>
    <lineage>
        <taxon>Bacteria</taxon>
        <taxon>Pseudomonadati</taxon>
        <taxon>Verrucomicrobiota</taxon>
        <taxon>Verrucomicrobiia</taxon>
        <taxon>Verrucomicrobiales</taxon>
        <taxon>Verrucomicrobiaceae</taxon>
        <taxon>Prosthecobacter</taxon>
    </lineage>
</organism>